<feature type="domain" description="Helix-turn-helix" evidence="1">
    <location>
        <begin position="7"/>
        <end position="56"/>
    </location>
</feature>
<sequence length="59" mass="6789">MSRAKTLKLPDVLDELDISRAAFYRMRAKGLAPKSKKLPNGQLRFRRADVDAWWASLND</sequence>
<dbReference type="Pfam" id="PF12728">
    <property type="entry name" value="HTH_17"/>
    <property type="match status" value="1"/>
</dbReference>
<dbReference type="RefSeq" id="WP_078979289.1">
    <property type="nucleotide sequence ID" value="NZ_MWQN01000001.1"/>
</dbReference>
<evidence type="ECO:0000259" key="1">
    <source>
        <dbReference type="Pfam" id="PF12728"/>
    </source>
</evidence>
<evidence type="ECO:0000313" key="3">
    <source>
        <dbReference type="Proteomes" id="UP000190037"/>
    </source>
</evidence>
<reference evidence="2 3" key="1">
    <citation type="submission" date="2017-03" db="EMBL/GenBank/DDBJ databases">
        <title>Draft genome sequence of Streptomyces scabrisporus NF3, endophyte isolated from Amphipterygium adstringens.</title>
        <authorList>
            <person name="Vazquez M."/>
            <person name="Ceapa C.D."/>
            <person name="Rodriguez Luna D."/>
            <person name="Sanchez Esquivel S."/>
        </authorList>
    </citation>
    <scope>NUCLEOTIDE SEQUENCE [LARGE SCALE GENOMIC DNA]</scope>
    <source>
        <strain evidence="2 3">NF3</strain>
    </source>
</reference>
<gene>
    <name evidence="2" type="ORF">B4N89_11545</name>
</gene>
<organism evidence="2 3">
    <name type="scientific">Embleya scabrispora</name>
    <dbReference type="NCBI Taxonomy" id="159449"/>
    <lineage>
        <taxon>Bacteria</taxon>
        <taxon>Bacillati</taxon>
        <taxon>Actinomycetota</taxon>
        <taxon>Actinomycetes</taxon>
        <taxon>Kitasatosporales</taxon>
        <taxon>Streptomycetaceae</taxon>
        <taxon>Embleya</taxon>
    </lineage>
</organism>
<dbReference type="AlphaFoldDB" id="A0A1T3NXL6"/>
<dbReference type="Proteomes" id="UP000190037">
    <property type="component" value="Unassembled WGS sequence"/>
</dbReference>
<dbReference type="EMBL" id="MWQN01000001">
    <property type="protein sequence ID" value="OPC81495.1"/>
    <property type="molecule type" value="Genomic_DNA"/>
</dbReference>
<accession>A0A1T3NXL6</accession>
<dbReference type="STRING" id="159449.B4N89_11545"/>
<protein>
    <submittedName>
        <fullName evidence="2">Excisionase</fullName>
    </submittedName>
</protein>
<dbReference type="InterPro" id="IPR041657">
    <property type="entry name" value="HTH_17"/>
</dbReference>
<name>A0A1T3NXL6_9ACTN</name>
<keyword evidence="3" id="KW-1185">Reference proteome</keyword>
<proteinExistence type="predicted"/>
<dbReference type="OrthoDB" id="194758at2"/>
<comment type="caution">
    <text evidence="2">The sequence shown here is derived from an EMBL/GenBank/DDBJ whole genome shotgun (WGS) entry which is preliminary data.</text>
</comment>
<evidence type="ECO:0000313" key="2">
    <source>
        <dbReference type="EMBL" id="OPC81495.1"/>
    </source>
</evidence>